<dbReference type="AlphaFoldDB" id="A0AAD9ZSU1"/>
<sequence>MNLSRTLSSSTGGLIHLTYINLAYNTFVGNMLKEIGNCSKLGHLYLNNNQFSGEILSELGKLSSLESLNICNNMISGAMPEELGNLSSLVEFVAYTNNLTGPLPRSIGNLKNLKTFSAEQNLFGNIPTGVINCSTLAGSFPSGLCKLVNRSAIELDQNKFSGPIPPEIVYCQKLQRLHIANNYFTSELPK</sequence>
<evidence type="ECO:0000256" key="9">
    <source>
        <dbReference type="ARBA" id="ARBA00023180"/>
    </source>
</evidence>
<comment type="subcellular location">
    <subcellularLocation>
        <location evidence="1">Membrane</location>
        <topology evidence="1">Single-pass type I membrane protein</topology>
    </subcellularLocation>
</comment>
<evidence type="ECO:0000256" key="1">
    <source>
        <dbReference type="ARBA" id="ARBA00004479"/>
    </source>
</evidence>
<keyword evidence="8" id="KW-0472">Membrane</keyword>
<comment type="similarity">
    <text evidence="2">Belongs to the RLP family.</text>
</comment>
<evidence type="ECO:0000256" key="6">
    <source>
        <dbReference type="ARBA" id="ARBA00022737"/>
    </source>
</evidence>
<evidence type="ECO:0000256" key="7">
    <source>
        <dbReference type="ARBA" id="ARBA00022989"/>
    </source>
</evidence>
<name>A0AAD9ZSU1_9ROSI</name>
<dbReference type="PANTHER" id="PTHR48054">
    <property type="entry name" value="RECEPTOR KINASE-LIKE PROTEIN XA21"/>
    <property type="match status" value="1"/>
</dbReference>
<feature type="domain" description="Disease resistance R13L4/SHOC-2-like LRR" evidence="10">
    <location>
        <begin position="11"/>
        <end position="190"/>
    </location>
</feature>
<dbReference type="SUPFAM" id="SSF52058">
    <property type="entry name" value="L domain-like"/>
    <property type="match status" value="1"/>
</dbReference>
<dbReference type="FunFam" id="3.80.10.10:FF:000041">
    <property type="entry name" value="LRR receptor-like serine/threonine-protein kinase ERECTA"/>
    <property type="match status" value="1"/>
</dbReference>
<evidence type="ECO:0000256" key="5">
    <source>
        <dbReference type="ARBA" id="ARBA00022729"/>
    </source>
</evidence>
<keyword evidence="5" id="KW-0732">Signal</keyword>
<keyword evidence="9" id="KW-0325">Glycoprotein</keyword>
<keyword evidence="13" id="KW-1185">Reference proteome</keyword>
<dbReference type="Gene3D" id="3.80.10.10">
    <property type="entry name" value="Ribonuclease Inhibitor"/>
    <property type="match status" value="1"/>
</dbReference>
<gene>
    <name evidence="12" type="ORF">Dsin_029450</name>
    <name evidence="11" type="ORF">Dsin_032605</name>
</gene>
<keyword evidence="4" id="KW-0812">Transmembrane</keyword>
<keyword evidence="6" id="KW-0677">Repeat</keyword>
<evidence type="ECO:0000313" key="12">
    <source>
        <dbReference type="EMBL" id="KAK3189889.1"/>
    </source>
</evidence>
<comment type="caution">
    <text evidence="12">The sequence shown here is derived from an EMBL/GenBank/DDBJ whole genome shotgun (WGS) entry which is preliminary data.</text>
</comment>
<keyword evidence="7" id="KW-1133">Transmembrane helix</keyword>
<organism evidence="12 13">
    <name type="scientific">Dipteronia sinensis</name>
    <dbReference type="NCBI Taxonomy" id="43782"/>
    <lineage>
        <taxon>Eukaryota</taxon>
        <taxon>Viridiplantae</taxon>
        <taxon>Streptophyta</taxon>
        <taxon>Embryophyta</taxon>
        <taxon>Tracheophyta</taxon>
        <taxon>Spermatophyta</taxon>
        <taxon>Magnoliopsida</taxon>
        <taxon>eudicotyledons</taxon>
        <taxon>Gunneridae</taxon>
        <taxon>Pentapetalae</taxon>
        <taxon>rosids</taxon>
        <taxon>malvids</taxon>
        <taxon>Sapindales</taxon>
        <taxon>Sapindaceae</taxon>
        <taxon>Hippocastanoideae</taxon>
        <taxon>Acereae</taxon>
        <taxon>Dipteronia</taxon>
    </lineage>
</organism>
<dbReference type="Pfam" id="PF23598">
    <property type="entry name" value="LRR_14"/>
    <property type="match status" value="1"/>
</dbReference>
<evidence type="ECO:0000256" key="2">
    <source>
        <dbReference type="ARBA" id="ARBA00009592"/>
    </source>
</evidence>
<dbReference type="InterPro" id="IPR052592">
    <property type="entry name" value="LRR-RLK"/>
</dbReference>
<dbReference type="PANTHER" id="PTHR48054:SF82">
    <property type="entry name" value="LRR RECEPTOR-LIKE SERINE_THREONINE-PROTEIN KINASE FLS2"/>
    <property type="match status" value="1"/>
</dbReference>
<keyword evidence="3" id="KW-0433">Leucine-rich repeat</keyword>
<evidence type="ECO:0000256" key="8">
    <source>
        <dbReference type="ARBA" id="ARBA00023136"/>
    </source>
</evidence>
<proteinExistence type="inferred from homology"/>
<protein>
    <recommendedName>
        <fullName evidence="10">Disease resistance R13L4/SHOC-2-like LRR domain-containing protein</fullName>
    </recommendedName>
</protein>
<dbReference type="Proteomes" id="UP001281410">
    <property type="component" value="Unassembled WGS sequence"/>
</dbReference>
<dbReference type="InterPro" id="IPR055414">
    <property type="entry name" value="LRR_R13L4/SHOC2-like"/>
</dbReference>
<evidence type="ECO:0000259" key="10">
    <source>
        <dbReference type="Pfam" id="PF23598"/>
    </source>
</evidence>
<evidence type="ECO:0000256" key="4">
    <source>
        <dbReference type="ARBA" id="ARBA00022692"/>
    </source>
</evidence>
<dbReference type="GO" id="GO:0016020">
    <property type="term" value="C:membrane"/>
    <property type="evidence" value="ECO:0007669"/>
    <property type="project" value="UniProtKB-SubCell"/>
</dbReference>
<reference evidence="12" key="1">
    <citation type="journal article" date="2023" name="Plant J.">
        <title>Genome sequences and population genomics provide insights into the demographic history, inbreeding, and mutation load of two 'living fossil' tree species of Dipteronia.</title>
        <authorList>
            <person name="Feng Y."/>
            <person name="Comes H.P."/>
            <person name="Chen J."/>
            <person name="Zhu S."/>
            <person name="Lu R."/>
            <person name="Zhang X."/>
            <person name="Li P."/>
            <person name="Qiu J."/>
            <person name="Olsen K.M."/>
            <person name="Qiu Y."/>
        </authorList>
    </citation>
    <scope>NUCLEOTIDE SEQUENCE</scope>
    <source>
        <strain evidence="12">NBL</strain>
    </source>
</reference>
<evidence type="ECO:0000313" key="13">
    <source>
        <dbReference type="Proteomes" id="UP001281410"/>
    </source>
</evidence>
<dbReference type="InterPro" id="IPR032675">
    <property type="entry name" value="LRR_dom_sf"/>
</dbReference>
<evidence type="ECO:0000256" key="3">
    <source>
        <dbReference type="ARBA" id="ARBA00022614"/>
    </source>
</evidence>
<dbReference type="EMBL" id="JANJYJ010000399">
    <property type="protein sequence ID" value="KAK3175718.1"/>
    <property type="molecule type" value="Genomic_DNA"/>
</dbReference>
<accession>A0AAD9ZSU1</accession>
<dbReference type="EMBL" id="JANJYJ010000009">
    <property type="protein sequence ID" value="KAK3189889.1"/>
    <property type="molecule type" value="Genomic_DNA"/>
</dbReference>
<evidence type="ECO:0000313" key="11">
    <source>
        <dbReference type="EMBL" id="KAK3175718.1"/>
    </source>
</evidence>